<dbReference type="SMART" id="SM00966">
    <property type="entry name" value="SpoVT_AbrB"/>
    <property type="match status" value="1"/>
</dbReference>
<gene>
    <name evidence="2" type="ORF">GCM10009001_24300</name>
</gene>
<dbReference type="Proteomes" id="UP001500866">
    <property type="component" value="Unassembled WGS sequence"/>
</dbReference>
<dbReference type="Pfam" id="PF04014">
    <property type="entry name" value="MazE_antitoxin"/>
    <property type="match status" value="1"/>
</dbReference>
<dbReference type="Gene3D" id="2.10.260.10">
    <property type="match status" value="1"/>
</dbReference>
<protein>
    <recommendedName>
        <fullName evidence="1">SpoVT-AbrB domain-containing protein</fullName>
    </recommendedName>
</protein>
<name>A0ABN1G8S3_9BACI</name>
<keyword evidence="3" id="KW-1185">Reference proteome</keyword>
<dbReference type="SUPFAM" id="SSF89447">
    <property type="entry name" value="AbrB/MazE/MraZ-like"/>
    <property type="match status" value="1"/>
</dbReference>
<sequence>MGVGAMAKKEVRKVNQTGNSLSVGLPKSIVDALEIKRGDEMEFEVEDNQIILSKKENWEDHVDTEMVEMLRETFDEHYEVFRNLKDR</sequence>
<evidence type="ECO:0000259" key="1">
    <source>
        <dbReference type="SMART" id="SM00966"/>
    </source>
</evidence>
<comment type="caution">
    <text evidence="2">The sequence shown here is derived from an EMBL/GenBank/DDBJ whole genome shotgun (WGS) entry which is preliminary data.</text>
</comment>
<proteinExistence type="predicted"/>
<feature type="domain" description="SpoVT-AbrB" evidence="1">
    <location>
        <begin position="15"/>
        <end position="58"/>
    </location>
</feature>
<dbReference type="InterPro" id="IPR007159">
    <property type="entry name" value="SpoVT-AbrB_dom"/>
</dbReference>
<accession>A0ABN1G8S3</accession>
<organism evidence="2 3">
    <name type="scientific">Virgibacillus siamensis</name>
    <dbReference type="NCBI Taxonomy" id="480071"/>
    <lineage>
        <taxon>Bacteria</taxon>
        <taxon>Bacillati</taxon>
        <taxon>Bacillota</taxon>
        <taxon>Bacilli</taxon>
        <taxon>Bacillales</taxon>
        <taxon>Bacillaceae</taxon>
        <taxon>Virgibacillus</taxon>
    </lineage>
</organism>
<reference evidence="2 3" key="1">
    <citation type="journal article" date="2019" name="Int. J. Syst. Evol. Microbiol.">
        <title>The Global Catalogue of Microorganisms (GCM) 10K type strain sequencing project: providing services to taxonomists for standard genome sequencing and annotation.</title>
        <authorList>
            <consortium name="The Broad Institute Genomics Platform"/>
            <consortium name="The Broad Institute Genome Sequencing Center for Infectious Disease"/>
            <person name="Wu L."/>
            <person name="Ma J."/>
        </authorList>
    </citation>
    <scope>NUCLEOTIDE SEQUENCE [LARGE SCALE GENOMIC DNA]</scope>
    <source>
        <strain evidence="2 3">JCM 15395</strain>
    </source>
</reference>
<dbReference type="EMBL" id="BAAADS010000017">
    <property type="protein sequence ID" value="GAA0606220.1"/>
    <property type="molecule type" value="Genomic_DNA"/>
</dbReference>
<evidence type="ECO:0000313" key="3">
    <source>
        <dbReference type="Proteomes" id="UP001500866"/>
    </source>
</evidence>
<evidence type="ECO:0000313" key="2">
    <source>
        <dbReference type="EMBL" id="GAA0606220.1"/>
    </source>
</evidence>
<dbReference type="InterPro" id="IPR037914">
    <property type="entry name" value="SpoVT-AbrB_sf"/>
</dbReference>